<evidence type="ECO:0000259" key="5">
    <source>
        <dbReference type="PROSITE" id="PS50011"/>
    </source>
</evidence>
<dbReference type="InterPro" id="IPR000719">
    <property type="entry name" value="Prot_kinase_dom"/>
</dbReference>
<dbReference type="EMBL" id="ML170198">
    <property type="protein sequence ID" value="TDL19269.1"/>
    <property type="molecule type" value="Genomic_DNA"/>
</dbReference>
<evidence type="ECO:0000256" key="3">
    <source>
        <dbReference type="ARBA" id="ARBA00022777"/>
    </source>
</evidence>
<gene>
    <name evidence="6" type="ORF">BD410DRAFT_774138</name>
</gene>
<dbReference type="GO" id="GO:0005524">
    <property type="term" value="F:ATP binding"/>
    <property type="evidence" value="ECO:0007669"/>
    <property type="project" value="UniProtKB-KW"/>
</dbReference>
<dbReference type="VEuPathDB" id="FungiDB:BD410DRAFT_774138"/>
<dbReference type="InterPro" id="IPR011009">
    <property type="entry name" value="Kinase-like_dom_sf"/>
</dbReference>
<keyword evidence="1" id="KW-0808">Transferase</keyword>
<evidence type="ECO:0000256" key="4">
    <source>
        <dbReference type="ARBA" id="ARBA00022840"/>
    </source>
</evidence>
<dbReference type="Gene3D" id="1.10.510.10">
    <property type="entry name" value="Transferase(Phosphotransferase) domain 1"/>
    <property type="match status" value="1"/>
</dbReference>
<dbReference type="PANTHER" id="PTHR11042">
    <property type="entry name" value="EUKARYOTIC TRANSLATION INITIATION FACTOR 2-ALPHA KINASE EIF2-ALPHA KINASE -RELATED"/>
    <property type="match status" value="1"/>
</dbReference>
<feature type="domain" description="Protein kinase" evidence="5">
    <location>
        <begin position="40"/>
        <end position="360"/>
    </location>
</feature>
<accession>A0A4Y7PXD9</accession>
<name>A0A4Y7PXD9_9AGAM</name>
<dbReference type="Pfam" id="PF00069">
    <property type="entry name" value="Pkinase"/>
    <property type="match status" value="1"/>
</dbReference>
<evidence type="ECO:0000313" key="7">
    <source>
        <dbReference type="Proteomes" id="UP000294933"/>
    </source>
</evidence>
<keyword evidence="2" id="KW-0547">Nucleotide-binding</keyword>
<sequence length="375" mass="42921">MSTSQSPLPHLSADVFTDPTGGHWKLSEDEIWWRDRQVFLESRGYMLRGRFRPGWVPSWLGTDIPPATFDDGISNTHIKTIDATRIMDGQPVFIKKLPSNTEELAIARYLSTPTRMQDPRNHCVPILDHFADPTDSSLIFIVMPMLRNFDSPPFFLVNEVVDFVHQTLEGLAYMHGQLVAHRDLAYLNVMLDGKPLYPEGHHPILQNFTPDSQKLAKVLRRCDVDRVKYYFIDFGISTRFENANAARLVLGNIAQDRDIPELSLHRPYDPFAVDVFTLGNIYRQFLMKKYSNLGFLAPLVEAMTHRDPKMRPTAADALSTFRVLASKQPSYALRWRLRDKSAPTSRRLYNDVASSAHECLHLVKRLIGCMFSVFA</sequence>
<dbReference type="SUPFAM" id="SSF56112">
    <property type="entry name" value="Protein kinase-like (PK-like)"/>
    <property type="match status" value="1"/>
</dbReference>
<proteinExistence type="predicted"/>
<dbReference type="SMART" id="SM00220">
    <property type="entry name" value="S_TKc"/>
    <property type="match status" value="1"/>
</dbReference>
<dbReference type="PROSITE" id="PS50011">
    <property type="entry name" value="PROTEIN_KINASE_DOM"/>
    <property type="match status" value="1"/>
</dbReference>
<dbReference type="OrthoDB" id="5987198at2759"/>
<dbReference type="AlphaFoldDB" id="A0A4Y7PXD9"/>
<reference evidence="6 7" key="1">
    <citation type="submission" date="2018-06" db="EMBL/GenBank/DDBJ databases">
        <title>A transcriptomic atlas of mushroom development highlights an independent origin of complex multicellularity.</title>
        <authorList>
            <consortium name="DOE Joint Genome Institute"/>
            <person name="Krizsan K."/>
            <person name="Almasi E."/>
            <person name="Merenyi Z."/>
            <person name="Sahu N."/>
            <person name="Viragh M."/>
            <person name="Koszo T."/>
            <person name="Mondo S."/>
            <person name="Kiss B."/>
            <person name="Balint B."/>
            <person name="Kues U."/>
            <person name="Barry K."/>
            <person name="Hegedus J.C."/>
            <person name="Henrissat B."/>
            <person name="Johnson J."/>
            <person name="Lipzen A."/>
            <person name="Ohm R."/>
            <person name="Nagy I."/>
            <person name="Pangilinan J."/>
            <person name="Yan J."/>
            <person name="Xiong Y."/>
            <person name="Grigoriev I.V."/>
            <person name="Hibbett D.S."/>
            <person name="Nagy L.G."/>
        </authorList>
    </citation>
    <scope>NUCLEOTIDE SEQUENCE [LARGE SCALE GENOMIC DNA]</scope>
    <source>
        <strain evidence="6 7">SZMC22713</strain>
    </source>
</reference>
<dbReference type="GO" id="GO:0004672">
    <property type="term" value="F:protein kinase activity"/>
    <property type="evidence" value="ECO:0007669"/>
    <property type="project" value="InterPro"/>
</dbReference>
<keyword evidence="7" id="KW-1185">Reference proteome</keyword>
<keyword evidence="3" id="KW-0418">Kinase</keyword>
<dbReference type="GO" id="GO:0005634">
    <property type="term" value="C:nucleus"/>
    <property type="evidence" value="ECO:0007669"/>
    <property type="project" value="TreeGrafter"/>
</dbReference>
<dbReference type="GO" id="GO:0005737">
    <property type="term" value="C:cytoplasm"/>
    <property type="evidence" value="ECO:0007669"/>
    <property type="project" value="TreeGrafter"/>
</dbReference>
<dbReference type="InterPro" id="IPR050339">
    <property type="entry name" value="CC_SR_Kinase"/>
</dbReference>
<evidence type="ECO:0000256" key="1">
    <source>
        <dbReference type="ARBA" id="ARBA00022679"/>
    </source>
</evidence>
<evidence type="ECO:0000313" key="6">
    <source>
        <dbReference type="EMBL" id="TDL19269.1"/>
    </source>
</evidence>
<keyword evidence="4" id="KW-0067">ATP-binding</keyword>
<protein>
    <recommendedName>
        <fullName evidence="5">Protein kinase domain-containing protein</fullName>
    </recommendedName>
</protein>
<evidence type="ECO:0000256" key="2">
    <source>
        <dbReference type="ARBA" id="ARBA00022741"/>
    </source>
</evidence>
<dbReference type="STRING" id="50990.A0A4Y7PXD9"/>
<dbReference type="Proteomes" id="UP000294933">
    <property type="component" value="Unassembled WGS sequence"/>
</dbReference>
<organism evidence="6 7">
    <name type="scientific">Rickenella mellea</name>
    <dbReference type="NCBI Taxonomy" id="50990"/>
    <lineage>
        <taxon>Eukaryota</taxon>
        <taxon>Fungi</taxon>
        <taxon>Dikarya</taxon>
        <taxon>Basidiomycota</taxon>
        <taxon>Agaricomycotina</taxon>
        <taxon>Agaricomycetes</taxon>
        <taxon>Hymenochaetales</taxon>
        <taxon>Rickenellaceae</taxon>
        <taxon>Rickenella</taxon>
    </lineage>
</organism>